<proteinExistence type="predicted"/>
<organism evidence="1 2">
    <name type="scientific">Elysia crispata</name>
    <name type="common">lettuce slug</name>
    <dbReference type="NCBI Taxonomy" id="231223"/>
    <lineage>
        <taxon>Eukaryota</taxon>
        <taxon>Metazoa</taxon>
        <taxon>Spiralia</taxon>
        <taxon>Lophotrochozoa</taxon>
        <taxon>Mollusca</taxon>
        <taxon>Gastropoda</taxon>
        <taxon>Heterobranchia</taxon>
        <taxon>Euthyneura</taxon>
        <taxon>Panpulmonata</taxon>
        <taxon>Sacoglossa</taxon>
        <taxon>Placobranchoidea</taxon>
        <taxon>Plakobranchidae</taxon>
        <taxon>Elysia</taxon>
    </lineage>
</organism>
<evidence type="ECO:0000313" key="2">
    <source>
        <dbReference type="Proteomes" id="UP001283361"/>
    </source>
</evidence>
<evidence type="ECO:0000313" key="1">
    <source>
        <dbReference type="EMBL" id="KAK3787845.1"/>
    </source>
</evidence>
<keyword evidence="2" id="KW-1185">Reference proteome</keyword>
<name>A0AAE1DZB2_9GAST</name>
<accession>A0AAE1DZB2</accession>
<sequence>MSAVSIPVSWFTMRPGKGGGVLVKELWWLTMSAHLRRQSGIVKVIVAHAQTPLPFPAGEGLPLPEHELSPLAVLPGTITHSAQRSIAC</sequence>
<reference evidence="1" key="1">
    <citation type="journal article" date="2023" name="G3 (Bethesda)">
        <title>A reference genome for the long-term kleptoplast-retaining sea slug Elysia crispata morphotype clarki.</title>
        <authorList>
            <person name="Eastman K.E."/>
            <person name="Pendleton A.L."/>
            <person name="Shaikh M.A."/>
            <person name="Suttiyut T."/>
            <person name="Ogas R."/>
            <person name="Tomko P."/>
            <person name="Gavelis G."/>
            <person name="Widhalm J.R."/>
            <person name="Wisecaver J.H."/>
        </authorList>
    </citation>
    <scope>NUCLEOTIDE SEQUENCE</scope>
    <source>
        <strain evidence="1">ECLA1</strain>
    </source>
</reference>
<dbReference type="EMBL" id="JAWDGP010001830">
    <property type="protein sequence ID" value="KAK3787845.1"/>
    <property type="molecule type" value="Genomic_DNA"/>
</dbReference>
<dbReference type="Proteomes" id="UP001283361">
    <property type="component" value="Unassembled WGS sequence"/>
</dbReference>
<protein>
    <submittedName>
        <fullName evidence="1">Uncharacterized protein</fullName>
    </submittedName>
</protein>
<dbReference type="AlphaFoldDB" id="A0AAE1DZB2"/>
<gene>
    <name evidence="1" type="ORF">RRG08_064121</name>
</gene>
<comment type="caution">
    <text evidence="1">The sequence shown here is derived from an EMBL/GenBank/DDBJ whole genome shotgun (WGS) entry which is preliminary data.</text>
</comment>